<dbReference type="eggNOG" id="ENOG502SSD1">
    <property type="taxonomic scope" value="Eukaryota"/>
</dbReference>
<dbReference type="PANTHER" id="PTHR33365:SF4">
    <property type="entry name" value="CYCLOCHLOROTINE BIOSYNTHESIS PROTEIN O"/>
    <property type="match status" value="1"/>
</dbReference>
<dbReference type="PANTHER" id="PTHR33365">
    <property type="entry name" value="YALI0B05434P"/>
    <property type="match status" value="1"/>
</dbReference>
<dbReference type="GO" id="GO:0043386">
    <property type="term" value="P:mycotoxin biosynthetic process"/>
    <property type="evidence" value="ECO:0007669"/>
    <property type="project" value="InterPro"/>
</dbReference>
<dbReference type="HOGENOM" id="CLU_1204764_0_0_1"/>
<feature type="region of interest" description="Disordered" evidence="3">
    <location>
        <begin position="1"/>
        <end position="48"/>
    </location>
</feature>
<evidence type="ECO:0008006" key="6">
    <source>
        <dbReference type="Google" id="ProtNLM"/>
    </source>
</evidence>
<accession>M7SYI1</accession>
<dbReference type="OMA" id="RQAFECS"/>
<organism evidence="4 5">
    <name type="scientific">Eutypa lata (strain UCR-EL1)</name>
    <name type="common">Grapevine dieback disease fungus</name>
    <name type="synonym">Eutypa armeniacae</name>
    <dbReference type="NCBI Taxonomy" id="1287681"/>
    <lineage>
        <taxon>Eukaryota</taxon>
        <taxon>Fungi</taxon>
        <taxon>Dikarya</taxon>
        <taxon>Ascomycota</taxon>
        <taxon>Pezizomycotina</taxon>
        <taxon>Sordariomycetes</taxon>
        <taxon>Xylariomycetidae</taxon>
        <taxon>Xylariales</taxon>
        <taxon>Diatrypaceae</taxon>
        <taxon>Eutypa</taxon>
    </lineage>
</organism>
<name>M7SYI1_EUTLA</name>
<keyword evidence="5" id="KW-1185">Reference proteome</keyword>
<evidence type="ECO:0000256" key="2">
    <source>
        <dbReference type="ARBA" id="ARBA00035112"/>
    </source>
</evidence>
<dbReference type="OrthoDB" id="3687641at2759"/>
<protein>
    <recommendedName>
        <fullName evidence="6">Tat pathway signal sequence protein</fullName>
    </recommendedName>
</protein>
<dbReference type="Pfam" id="PF11807">
    <property type="entry name" value="UstYa"/>
    <property type="match status" value="1"/>
</dbReference>
<evidence type="ECO:0000313" key="5">
    <source>
        <dbReference type="Proteomes" id="UP000012174"/>
    </source>
</evidence>
<dbReference type="Proteomes" id="UP000012174">
    <property type="component" value="Unassembled WGS sequence"/>
</dbReference>
<comment type="similarity">
    <text evidence="2">Belongs to the ustYa family.</text>
</comment>
<evidence type="ECO:0000256" key="1">
    <source>
        <dbReference type="ARBA" id="ARBA00004685"/>
    </source>
</evidence>
<comment type="pathway">
    <text evidence="1">Mycotoxin biosynthesis.</text>
</comment>
<dbReference type="AlphaFoldDB" id="M7SYI1"/>
<dbReference type="KEGG" id="ela:UCREL1_10459"/>
<gene>
    <name evidence="4" type="ORF">UCREL1_10459</name>
</gene>
<proteinExistence type="inferred from homology"/>
<evidence type="ECO:0000256" key="3">
    <source>
        <dbReference type="SAM" id="MobiDB-lite"/>
    </source>
</evidence>
<dbReference type="InterPro" id="IPR021765">
    <property type="entry name" value="UstYa-like"/>
</dbReference>
<reference evidence="5" key="1">
    <citation type="journal article" date="2013" name="Genome Announc.">
        <title>Draft genome sequence of the grapevine dieback fungus Eutypa lata UCR-EL1.</title>
        <authorList>
            <person name="Blanco-Ulate B."/>
            <person name="Rolshausen P.E."/>
            <person name="Cantu D."/>
        </authorList>
    </citation>
    <scope>NUCLEOTIDE SEQUENCE [LARGE SCALE GENOMIC DNA]</scope>
    <source>
        <strain evidence="5">UCR-EL1</strain>
    </source>
</reference>
<sequence>MSFKSLSALRSSKKQPSPAYASVDQEEKGSSSYRSSEEEGIDTDGENLVPFITDTGRRIQKRFMAALFPKEVKTFKLDPVYLSLPTEESNKAWDVLHGPFQNGMGFIRLEEDDRFDFPDDKAGLSVFHQLHCLGALRLFMWNLMYDRVDTKEFLKMWPENVTRPTYEQATEGPWHFAHCFDYLRQSIQCSADVSLEFVSKNTGLAVVDGLDYPHECTNWDVLWDYAQEHA</sequence>
<feature type="compositionally biased region" description="Polar residues" evidence="3">
    <location>
        <begin position="1"/>
        <end position="10"/>
    </location>
</feature>
<evidence type="ECO:0000313" key="4">
    <source>
        <dbReference type="EMBL" id="EMR62616.1"/>
    </source>
</evidence>
<dbReference type="EMBL" id="KB707412">
    <property type="protein sequence ID" value="EMR62616.1"/>
    <property type="molecule type" value="Genomic_DNA"/>
</dbReference>